<dbReference type="SUPFAM" id="SSF47413">
    <property type="entry name" value="lambda repressor-like DNA-binding domains"/>
    <property type="match status" value="1"/>
</dbReference>
<proteinExistence type="predicted"/>
<feature type="domain" description="HTH cro/C1-type" evidence="2">
    <location>
        <begin position="35"/>
        <end position="89"/>
    </location>
</feature>
<dbReference type="InterPro" id="IPR010982">
    <property type="entry name" value="Lambda_DNA-bd_dom_sf"/>
</dbReference>
<sequence>MADVLPFPKVRPDADPAVEPAEHDRPLREVIGDVLREERLDQERTLADVADDASVSLPYLSEVERGVKEVSSDVLAAICDALELPLADVLERAAERLRPMAGGGSAMVLLAA</sequence>
<dbReference type="EMBL" id="SOAU01000001">
    <property type="protein sequence ID" value="TDT15782.1"/>
    <property type="molecule type" value="Genomic_DNA"/>
</dbReference>
<organism evidence="3 4">
    <name type="scientific">Ilumatobacter fluminis</name>
    <dbReference type="NCBI Taxonomy" id="467091"/>
    <lineage>
        <taxon>Bacteria</taxon>
        <taxon>Bacillati</taxon>
        <taxon>Actinomycetota</taxon>
        <taxon>Acidimicrobiia</taxon>
        <taxon>Acidimicrobiales</taxon>
        <taxon>Ilumatobacteraceae</taxon>
        <taxon>Ilumatobacter</taxon>
    </lineage>
</organism>
<evidence type="ECO:0000313" key="4">
    <source>
        <dbReference type="Proteomes" id="UP000294558"/>
    </source>
</evidence>
<dbReference type="Proteomes" id="UP000294558">
    <property type="component" value="Unassembled WGS sequence"/>
</dbReference>
<evidence type="ECO:0000259" key="2">
    <source>
        <dbReference type="PROSITE" id="PS50943"/>
    </source>
</evidence>
<dbReference type="InterPro" id="IPR001387">
    <property type="entry name" value="Cro/C1-type_HTH"/>
</dbReference>
<protein>
    <submittedName>
        <fullName evidence="3">Helix-turn-helix protein</fullName>
    </submittedName>
</protein>
<comment type="caution">
    <text evidence="3">The sequence shown here is derived from an EMBL/GenBank/DDBJ whole genome shotgun (WGS) entry which is preliminary data.</text>
</comment>
<dbReference type="PROSITE" id="PS50943">
    <property type="entry name" value="HTH_CROC1"/>
    <property type="match status" value="1"/>
</dbReference>
<dbReference type="CDD" id="cd00093">
    <property type="entry name" value="HTH_XRE"/>
    <property type="match status" value="1"/>
</dbReference>
<dbReference type="Gene3D" id="1.10.260.40">
    <property type="entry name" value="lambda repressor-like DNA-binding domains"/>
    <property type="match status" value="1"/>
</dbReference>
<accession>A0A4R7HX84</accession>
<dbReference type="OrthoDB" id="3188736at2"/>
<evidence type="ECO:0000313" key="3">
    <source>
        <dbReference type="EMBL" id="TDT15782.1"/>
    </source>
</evidence>
<name>A0A4R7HX84_9ACTN</name>
<feature type="region of interest" description="Disordered" evidence="1">
    <location>
        <begin position="1"/>
        <end position="25"/>
    </location>
</feature>
<reference evidence="3 4" key="1">
    <citation type="submission" date="2019-03" db="EMBL/GenBank/DDBJ databases">
        <title>Sequencing the genomes of 1000 actinobacteria strains.</title>
        <authorList>
            <person name="Klenk H.-P."/>
        </authorList>
    </citation>
    <scope>NUCLEOTIDE SEQUENCE [LARGE SCALE GENOMIC DNA]</scope>
    <source>
        <strain evidence="3 4">DSM 18936</strain>
    </source>
</reference>
<gene>
    <name evidence="3" type="ORF">BDK89_1360</name>
</gene>
<dbReference type="AlphaFoldDB" id="A0A4R7HX84"/>
<dbReference type="Pfam" id="PF13560">
    <property type="entry name" value="HTH_31"/>
    <property type="match status" value="1"/>
</dbReference>
<dbReference type="RefSeq" id="WP_133868207.1">
    <property type="nucleotide sequence ID" value="NZ_SOAU01000001.1"/>
</dbReference>
<dbReference type="GO" id="GO:0003677">
    <property type="term" value="F:DNA binding"/>
    <property type="evidence" value="ECO:0007669"/>
    <property type="project" value="InterPro"/>
</dbReference>
<evidence type="ECO:0000256" key="1">
    <source>
        <dbReference type="SAM" id="MobiDB-lite"/>
    </source>
</evidence>
<dbReference type="SMART" id="SM00530">
    <property type="entry name" value="HTH_XRE"/>
    <property type="match status" value="1"/>
</dbReference>
<feature type="compositionally biased region" description="Basic and acidic residues" evidence="1">
    <location>
        <begin position="10"/>
        <end position="25"/>
    </location>
</feature>
<keyword evidence="4" id="KW-1185">Reference proteome</keyword>